<name>A0ABT3JX85_9XANT</name>
<comment type="caution">
    <text evidence="2">The sequence shown here is derived from an EMBL/GenBank/DDBJ whole genome shotgun (WGS) entry which is preliminary data.</text>
</comment>
<dbReference type="Proteomes" id="UP001209922">
    <property type="component" value="Unassembled WGS sequence"/>
</dbReference>
<reference evidence="2 3" key="1">
    <citation type="submission" date="2022-10" db="EMBL/GenBank/DDBJ databases">
        <title>Xanthomonas sp. H13-6.</title>
        <authorList>
            <person name="Liu X."/>
            <person name="Deng Z."/>
            <person name="Jiang Y."/>
            <person name="Yu T."/>
            <person name="Ai J."/>
        </authorList>
    </citation>
    <scope>NUCLEOTIDE SEQUENCE [LARGE SCALE GENOMIC DNA]</scope>
    <source>
        <strain evidence="2 3">H13-6</strain>
    </source>
</reference>
<dbReference type="EMBL" id="JAPCHY010000009">
    <property type="protein sequence ID" value="MCW4473102.1"/>
    <property type="molecule type" value="Genomic_DNA"/>
</dbReference>
<evidence type="ECO:0000256" key="1">
    <source>
        <dbReference type="SAM" id="MobiDB-lite"/>
    </source>
</evidence>
<dbReference type="InterPro" id="IPR021549">
    <property type="entry name" value="DUF2894"/>
</dbReference>
<proteinExistence type="predicted"/>
<evidence type="ECO:0000313" key="3">
    <source>
        <dbReference type="Proteomes" id="UP001209922"/>
    </source>
</evidence>
<accession>A0ABT3JX85</accession>
<dbReference type="RefSeq" id="WP_265128089.1">
    <property type="nucleotide sequence ID" value="NZ_JAPCHY010000009.1"/>
</dbReference>
<dbReference type="Pfam" id="PF11445">
    <property type="entry name" value="DUF2894"/>
    <property type="match status" value="1"/>
</dbReference>
<protein>
    <submittedName>
        <fullName evidence="2">DUF2894 domain-containing protein</fullName>
    </submittedName>
</protein>
<sequence length="215" mass="23002">MPSKPADLQAQLDAWRAQGADRIDPLRFGLIAALARHTGNHQGQVRQRLDARLAELVDAFTNVLAERSGTVAARSSSDSPLKQLLDQLRTTPRVTGPLQAQSIDAGNGGIAPGAPAPAMPELDEFQQLWSRIRIDSLLRQCLDSLPDDAGPLHSSVLAYRAMALMQALSPAYLQHFIAYVDGLAWLEQLGGTPPANGADAGRGAGGRRSSGRRKK</sequence>
<keyword evidence="3" id="KW-1185">Reference proteome</keyword>
<organism evidence="2 3">
    <name type="scientific">Xanthomonas chitinilytica</name>
    <dbReference type="NCBI Taxonomy" id="2989819"/>
    <lineage>
        <taxon>Bacteria</taxon>
        <taxon>Pseudomonadati</taxon>
        <taxon>Pseudomonadota</taxon>
        <taxon>Gammaproteobacteria</taxon>
        <taxon>Lysobacterales</taxon>
        <taxon>Lysobacteraceae</taxon>
        <taxon>Xanthomonas</taxon>
    </lineage>
</organism>
<feature type="region of interest" description="Disordered" evidence="1">
    <location>
        <begin position="192"/>
        <end position="215"/>
    </location>
</feature>
<evidence type="ECO:0000313" key="2">
    <source>
        <dbReference type="EMBL" id="MCW4473102.1"/>
    </source>
</evidence>
<gene>
    <name evidence="2" type="ORF">OK345_11360</name>
</gene>